<keyword evidence="2" id="KW-0560">Oxidoreductase</keyword>
<comment type="similarity">
    <text evidence="1 3">Belongs to the short-chain dehydrogenases/reductases (SDR) family.</text>
</comment>
<feature type="non-terminal residue" evidence="4">
    <location>
        <position position="233"/>
    </location>
</feature>
<evidence type="ECO:0000256" key="2">
    <source>
        <dbReference type="ARBA" id="ARBA00023002"/>
    </source>
</evidence>
<protein>
    <recommendedName>
        <fullName evidence="6">Farnesol dehydrogenase</fullName>
    </recommendedName>
</protein>
<dbReference type="PANTHER" id="PTHR43115">
    <property type="entry name" value="DEHYDROGENASE/REDUCTASE SDR FAMILY MEMBER 11"/>
    <property type="match status" value="1"/>
</dbReference>
<organism evidence="4 5">
    <name type="scientific">Rhamnusium bicolor</name>
    <dbReference type="NCBI Taxonomy" id="1586634"/>
    <lineage>
        <taxon>Eukaryota</taxon>
        <taxon>Metazoa</taxon>
        <taxon>Ecdysozoa</taxon>
        <taxon>Arthropoda</taxon>
        <taxon>Hexapoda</taxon>
        <taxon>Insecta</taxon>
        <taxon>Pterygota</taxon>
        <taxon>Neoptera</taxon>
        <taxon>Endopterygota</taxon>
        <taxon>Coleoptera</taxon>
        <taxon>Polyphaga</taxon>
        <taxon>Cucujiformia</taxon>
        <taxon>Chrysomeloidea</taxon>
        <taxon>Cerambycidae</taxon>
        <taxon>Lepturinae</taxon>
        <taxon>Rhagiini</taxon>
        <taxon>Rhamnusium</taxon>
    </lineage>
</organism>
<evidence type="ECO:0000313" key="5">
    <source>
        <dbReference type="Proteomes" id="UP001162156"/>
    </source>
</evidence>
<evidence type="ECO:0000256" key="3">
    <source>
        <dbReference type="RuleBase" id="RU000363"/>
    </source>
</evidence>
<keyword evidence="5" id="KW-1185">Reference proteome</keyword>
<dbReference type="Gene3D" id="3.40.50.720">
    <property type="entry name" value="NAD(P)-binding Rossmann-like Domain"/>
    <property type="match status" value="1"/>
</dbReference>
<name>A0AAV8X1M9_9CUCU</name>
<dbReference type="PROSITE" id="PS00061">
    <property type="entry name" value="ADH_SHORT"/>
    <property type="match status" value="1"/>
</dbReference>
<dbReference type="SUPFAM" id="SSF51735">
    <property type="entry name" value="NAD(P)-binding Rossmann-fold domains"/>
    <property type="match status" value="1"/>
</dbReference>
<dbReference type="GO" id="GO:0016616">
    <property type="term" value="F:oxidoreductase activity, acting on the CH-OH group of donors, NAD or NADP as acceptor"/>
    <property type="evidence" value="ECO:0007669"/>
    <property type="project" value="UniProtKB-ARBA"/>
</dbReference>
<dbReference type="AlphaFoldDB" id="A0AAV8X1M9"/>
<gene>
    <name evidence="4" type="ORF">NQ314_014554</name>
</gene>
<dbReference type="FunFam" id="3.40.50.720:FF:000047">
    <property type="entry name" value="NADP-dependent L-serine/L-allo-threonine dehydrogenase"/>
    <property type="match status" value="1"/>
</dbReference>
<proteinExistence type="inferred from homology"/>
<comment type="caution">
    <text evidence="4">The sequence shown here is derived from an EMBL/GenBank/DDBJ whole genome shotgun (WGS) entry which is preliminary data.</text>
</comment>
<dbReference type="PRINTS" id="PR00081">
    <property type="entry name" value="GDHRDH"/>
</dbReference>
<evidence type="ECO:0000256" key="1">
    <source>
        <dbReference type="ARBA" id="ARBA00006484"/>
    </source>
</evidence>
<dbReference type="InterPro" id="IPR036291">
    <property type="entry name" value="NAD(P)-bd_dom_sf"/>
</dbReference>
<dbReference type="Pfam" id="PF00106">
    <property type="entry name" value="adh_short"/>
    <property type="match status" value="1"/>
</dbReference>
<dbReference type="EMBL" id="JANEYF010003999">
    <property type="protein sequence ID" value="KAJ8932624.1"/>
    <property type="molecule type" value="Genomic_DNA"/>
</dbReference>
<evidence type="ECO:0000313" key="4">
    <source>
        <dbReference type="EMBL" id="KAJ8932624.1"/>
    </source>
</evidence>
<evidence type="ECO:0008006" key="6">
    <source>
        <dbReference type="Google" id="ProtNLM"/>
    </source>
</evidence>
<accession>A0AAV8X1M9</accession>
<reference evidence="4" key="1">
    <citation type="journal article" date="2023" name="Insect Mol. Biol.">
        <title>Genome sequencing provides insights into the evolution of gene families encoding plant cell wall-degrading enzymes in longhorned beetles.</title>
        <authorList>
            <person name="Shin N.R."/>
            <person name="Okamura Y."/>
            <person name="Kirsch R."/>
            <person name="Pauchet Y."/>
        </authorList>
    </citation>
    <scope>NUCLEOTIDE SEQUENCE</scope>
    <source>
        <strain evidence="4">RBIC_L_NR</strain>
    </source>
</reference>
<dbReference type="InterPro" id="IPR002347">
    <property type="entry name" value="SDR_fam"/>
</dbReference>
<dbReference type="Proteomes" id="UP001162156">
    <property type="component" value="Unassembled WGS sequence"/>
</dbReference>
<dbReference type="PRINTS" id="PR00080">
    <property type="entry name" value="SDRFAMILY"/>
</dbReference>
<sequence length="233" mass="25591">MVLSLDRWVGKVAIVTGASSGIGAAIAEQLVEEGINVAAFARRKELMEELAKKLGDKKGKLYPIKVDLTEEEDILNGFKWVKENLGPVHILINNAGTLGEATLTEGDAEIWKYIFQVNVIGLSTATREAVKDMRVNNVDGHIIHINSVLGHQTPSVPGLNVYPASKFAVTALAETLRVEMGKLHLKIKITNLSPGLVNTDLIPETFRESKEFKEILKDEEIMYPADIADSVLY</sequence>
<dbReference type="PANTHER" id="PTHR43115:SF4">
    <property type="entry name" value="DEHYDROGENASE_REDUCTASE SDR FAMILY MEMBER 11"/>
    <property type="match status" value="1"/>
</dbReference>
<dbReference type="InterPro" id="IPR020904">
    <property type="entry name" value="Sc_DH/Rdtase_CS"/>
</dbReference>